<dbReference type="EMBL" id="CP051180">
    <property type="protein sequence ID" value="QIZ78886.1"/>
    <property type="molecule type" value="Genomic_DNA"/>
</dbReference>
<evidence type="ECO:0000256" key="1">
    <source>
        <dbReference type="ARBA" id="ARBA00001917"/>
    </source>
</evidence>
<keyword evidence="4" id="KW-0813">Transport</keyword>
<protein>
    <submittedName>
        <fullName evidence="6">Flavodoxin</fullName>
    </submittedName>
</protein>
<dbReference type="GO" id="GO:0010181">
    <property type="term" value="F:FMN binding"/>
    <property type="evidence" value="ECO:0007669"/>
    <property type="project" value="InterPro"/>
</dbReference>
<dbReference type="Pfam" id="PF00258">
    <property type="entry name" value="Flavodoxin_1"/>
    <property type="match status" value="1"/>
</dbReference>
<dbReference type="SUPFAM" id="SSF52218">
    <property type="entry name" value="Flavoproteins"/>
    <property type="match status" value="1"/>
</dbReference>
<dbReference type="GO" id="GO:0005829">
    <property type="term" value="C:cytosol"/>
    <property type="evidence" value="ECO:0007669"/>
    <property type="project" value="TreeGrafter"/>
</dbReference>
<dbReference type="PRINTS" id="PR00369">
    <property type="entry name" value="FLAVODOXIN"/>
</dbReference>
<reference evidence="6 7" key="1">
    <citation type="submission" date="2020-04" db="EMBL/GenBank/DDBJ databases">
        <title>Ferrimonas sp. S7 isolated from sea water.</title>
        <authorList>
            <person name="Bae S.S."/>
            <person name="Baek K."/>
        </authorList>
    </citation>
    <scope>NUCLEOTIDE SEQUENCE [LARGE SCALE GENOMIC DNA]</scope>
    <source>
        <strain evidence="6 7">S7</strain>
    </source>
</reference>
<feature type="domain" description="Flavodoxin-like" evidence="5">
    <location>
        <begin position="4"/>
        <end position="146"/>
    </location>
</feature>
<keyword evidence="7" id="KW-1185">Reference proteome</keyword>
<dbReference type="KEGG" id="fes:HER31_11215"/>
<evidence type="ECO:0000259" key="5">
    <source>
        <dbReference type="PROSITE" id="PS50902"/>
    </source>
</evidence>
<gene>
    <name evidence="6" type="ORF">HER31_11215</name>
</gene>
<dbReference type="PANTHER" id="PTHR19384">
    <property type="entry name" value="NITRIC OXIDE SYNTHASE-RELATED"/>
    <property type="match status" value="1"/>
</dbReference>
<evidence type="ECO:0000256" key="4">
    <source>
        <dbReference type="ARBA" id="ARBA00022982"/>
    </source>
</evidence>
<evidence type="ECO:0000256" key="3">
    <source>
        <dbReference type="ARBA" id="ARBA00022643"/>
    </source>
</evidence>
<keyword evidence="4" id="KW-0249">Electron transport</keyword>
<evidence type="ECO:0000313" key="7">
    <source>
        <dbReference type="Proteomes" id="UP000501602"/>
    </source>
</evidence>
<evidence type="ECO:0000313" key="6">
    <source>
        <dbReference type="EMBL" id="QIZ78886.1"/>
    </source>
</evidence>
<evidence type="ECO:0000256" key="2">
    <source>
        <dbReference type="ARBA" id="ARBA00022630"/>
    </source>
</evidence>
<keyword evidence="2" id="KW-0285">Flavoprotein</keyword>
<keyword evidence="3" id="KW-0288">FMN</keyword>
<accession>A0A6H1UKY1</accession>
<dbReference type="PANTHER" id="PTHR19384:SF128">
    <property type="entry name" value="NADPH OXIDOREDUCTASE A"/>
    <property type="match status" value="1"/>
</dbReference>
<dbReference type="Proteomes" id="UP000501602">
    <property type="component" value="Chromosome"/>
</dbReference>
<dbReference type="Gene3D" id="3.40.50.360">
    <property type="match status" value="1"/>
</dbReference>
<organism evidence="6 7">
    <name type="scientific">Ferrimonas lipolytica</name>
    <dbReference type="NCBI Taxonomy" id="2724191"/>
    <lineage>
        <taxon>Bacteria</taxon>
        <taxon>Pseudomonadati</taxon>
        <taxon>Pseudomonadota</taxon>
        <taxon>Gammaproteobacteria</taxon>
        <taxon>Alteromonadales</taxon>
        <taxon>Ferrimonadaceae</taxon>
        <taxon>Ferrimonas</taxon>
    </lineage>
</organism>
<proteinExistence type="predicted"/>
<dbReference type="InterPro" id="IPR008254">
    <property type="entry name" value="Flavodoxin/NO_synth"/>
</dbReference>
<name>A0A6H1UKY1_9GAMM</name>
<dbReference type="GO" id="GO:0016491">
    <property type="term" value="F:oxidoreductase activity"/>
    <property type="evidence" value="ECO:0007669"/>
    <property type="project" value="TreeGrafter"/>
</dbReference>
<dbReference type="RefSeq" id="WP_168663297.1">
    <property type="nucleotide sequence ID" value="NZ_CP051180.1"/>
</dbReference>
<dbReference type="AlphaFoldDB" id="A0A6H1UKY1"/>
<dbReference type="NCBIfam" id="NF005989">
    <property type="entry name" value="PRK08105.1"/>
    <property type="match status" value="1"/>
</dbReference>
<dbReference type="InterPro" id="IPR029039">
    <property type="entry name" value="Flavoprotein-like_sf"/>
</dbReference>
<dbReference type="PROSITE" id="PS50902">
    <property type="entry name" value="FLAVODOXIN_LIKE"/>
    <property type="match status" value="1"/>
</dbReference>
<comment type="cofactor">
    <cofactor evidence="1">
        <name>FMN</name>
        <dbReference type="ChEBI" id="CHEBI:58210"/>
    </cofactor>
</comment>
<dbReference type="GO" id="GO:0050660">
    <property type="term" value="F:flavin adenine dinucleotide binding"/>
    <property type="evidence" value="ECO:0007669"/>
    <property type="project" value="TreeGrafter"/>
</dbReference>
<dbReference type="InterPro" id="IPR001094">
    <property type="entry name" value="Flavdoxin-like"/>
</dbReference>
<sequence length="152" mass="16856">MLKIYFLVGSVYGGAEDVAEQLQPEIEKAGYAFEYLEQWEEATFSKLNGSNLLVVTSTTGSGDLPDNIAPLFQQLKDRFPLLPDSRYGVIALGDSSYGDTFCGAGRQFDELLQELGAQRVGELLQIDACETMEPEIPALKWLALWLTNLKEN</sequence>